<dbReference type="EMBL" id="LGSZ01000080">
    <property type="protein sequence ID" value="KPH75056.1"/>
    <property type="molecule type" value="Genomic_DNA"/>
</dbReference>
<feature type="domain" description="BioF2-like acetyltransferase" evidence="1">
    <location>
        <begin position="204"/>
        <end position="350"/>
    </location>
</feature>
<evidence type="ECO:0000313" key="3">
    <source>
        <dbReference type="Proteomes" id="UP000037822"/>
    </source>
</evidence>
<dbReference type="Pfam" id="PF13480">
    <property type="entry name" value="Acetyltransf_6"/>
    <property type="match status" value="1"/>
</dbReference>
<dbReference type="AlphaFoldDB" id="A0A0N1EYA8"/>
<name>A0A0N1EYA8_9HYPH</name>
<dbReference type="InterPro" id="IPR016181">
    <property type="entry name" value="Acyl_CoA_acyltransferase"/>
</dbReference>
<comment type="caution">
    <text evidence="2">The sequence shown here is derived from an EMBL/GenBank/DDBJ whole genome shotgun (WGS) entry which is preliminary data.</text>
</comment>
<accession>A0A0N1EYA8</accession>
<dbReference type="InterPro" id="IPR038740">
    <property type="entry name" value="BioF2-like_GNAT_dom"/>
</dbReference>
<dbReference type="SUPFAM" id="SSF55729">
    <property type="entry name" value="Acyl-CoA N-acyltransferases (Nat)"/>
    <property type="match status" value="1"/>
</dbReference>
<protein>
    <recommendedName>
        <fullName evidence="1">BioF2-like acetyltransferase domain-containing protein</fullName>
    </recommendedName>
</protein>
<dbReference type="PATRIC" id="fig|1526658.3.peg.2424"/>
<reference evidence="2 3" key="1">
    <citation type="submission" date="2015-07" db="EMBL/GenBank/DDBJ databases">
        <title>Whole genome sequencing of Bosea vaviloviae isolated from cave pool.</title>
        <authorList>
            <person name="Tan N.E.H."/>
            <person name="Lee Y.P."/>
            <person name="Gan H.M."/>
            <person name="Barton H."/>
            <person name="Savka M.A."/>
        </authorList>
    </citation>
    <scope>NUCLEOTIDE SEQUENCE [LARGE SCALE GENOMIC DNA]</scope>
    <source>
        <strain evidence="2 3">SD260</strain>
    </source>
</reference>
<sequence length="409" mass="44055">MAAGAGLVTLATRRPAIPMGASPEGRATADADPTLRLGLVDDLEAFLALREEWDALFERAALPHQVFQSHVVLRHWAAHYLDAQTRLSIVTLRRDGRLVMVWPLVRQRRFGMVTLRFMGIPIAQFGDVLVEGAGDEALLLEMGWRAVRALRADIFEARKLRADSVLARSGLLAGAAATEQIEAPFACLARRVGQDGPSQAYPARERSNHRRRLRRLAERGPLTFDLVAPGAEAAELAGEAVTMKQAALRRHGIIAPAISDPRFQCFFRDAAGDAAGGSPLRIALIRCAGQPIGIDLSLDCKGTSFGHVIASHPDHGRGGVGSILIQHSFAGAKARGNTVFDLLGPADPYKLEHADGTTRVADLALPLSLKGRIACGLGLQRLRPALKTAVKRLPAPLTRPLSAWRSAQD</sequence>
<keyword evidence="3" id="KW-1185">Reference proteome</keyword>
<gene>
    <name evidence="2" type="ORF">AE618_25150</name>
</gene>
<dbReference type="Gene3D" id="3.40.630.30">
    <property type="match status" value="1"/>
</dbReference>
<proteinExistence type="predicted"/>
<dbReference type="Proteomes" id="UP000037822">
    <property type="component" value="Unassembled WGS sequence"/>
</dbReference>
<organism evidence="2 3">
    <name type="scientific">Bosea vaviloviae</name>
    <dbReference type="NCBI Taxonomy" id="1526658"/>
    <lineage>
        <taxon>Bacteria</taxon>
        <taxon>Pseudomonadati</taxon>
        <taxon>Pseudomonadota</taxon>
        <taxon>Alphaproteobacteria</taxon>
        <taxon>Hyphomicrobiales</taxon>
        <taxon>Boseaceae</taxon>
        <taxon>Bosea</taxon>
    </lineage>
</organism>
<evidence type="ECO:0000259" key="1">
    <source>
        <dbReference type="Pfam" id="PF13480"/>
    </source>
</evidence>
<evidence type="ECO:0000313" key="2">
    <source>
        <dbReference type="EMBL" id="KPH75056.1"/>
    </source>
</evidence>